<evidence type="ECO:0000256" key="1">
    <source>
        <dbReference type="SAM" id="MobiDB-lite"/>
    </source>
</evidence>
<dbReference type="PATRIC" id="fig|1209989.3.peg.1326"/>
<dbReference type="KEGG" id="tae:TepiRe1_1207"/>
<dbReference type="RefSeq" id="WP_013778176.1">
    <property type="nucleotide sequence ID" value="NC_015519.1"/>
</dbReference>
<accession>F4LSY4</accession>
<dbReference type="AlphaFoldDB" id="F4LSY4"/>
<keyword evidence="3" id="KW-1185">Reference proteome</keyword>
<protein>
    <submittedName>
        <fullName evidence="2">Uncharacterized protein</fullName>
    </submittedName>
</protein>
<dbReference type="STRING" id="1209989.TepRe1_1107"/>
<accession>L0RYC9</accession>
<dbReference type="Proteomes" id="UP000010802">
    <property type="component" value="Chromosome"/>
</dbReference>
<organism evidence="2 3">
    <name type="scientific">Tepidanaerobacter acetatoxydans (strain DSM 21804 / JCM 16047 / Re1)</name>
    <dbReference type="NCBI Taxonomy" id="1209989"/>
    <lineage>
        <taxon>Bacteria</taxon>
        <taxon>Bacillati</taxon>
        <taxon>Bacillota</taxon>
        <taxon>Clostridia</taxon>
        <taxon>Thermosediminibacterales</taxon>
        <taxon>Tepidanaerobacteraceae</taxon>
        <taxon>Tepidanaerobacter</taxon>
    </lineage>
</organism>
<gene>
    <name evidence="2" type="ordered locus">TEPIRE1_1207</name>
</gene>
<reference evidence="3" key="1">
    <citation type="journal article" date="2013" name="Genome Announc.">
        <title>First genome sequence of a syntrophic acetate-oxidizing bacterium, Tepidanaerobacter acetatoxydans strain Re1.</title>
        <authorList>
            <person name="Manzoor S."/>
            <person name="Bongcam-Rudloff E."/>
            <person name="Schnurer A."/>
            <person name="Muller B."/>
        </authorList>
    </citation>
    <scope>NUCLEOTIDE SEQUENCE [LARGE SCALE GENOMIC DNA]</scope>
    <source>
        <strain evidence="3">Re1</strain>
    </source>
</reference>
<dbReference type="EMBL" id="HF563609">
    <property type="protein sequence ID" value="CCP25931.1"/>
    <property type="molecule type" value="Genomic_DNA"/>
</dbReference>
<dbReference type="KEGG" id="tep:TepRe1_1107"/>
<evidence type="ECO:0000313" key="2">
    <source>
        <dbReference type="EMBL" id="CCP25931.1"/>
    </source>
</evidence>
<dbReference type="HOGENOM" id="CLU_1895169_0_0_9"/>
<evidence type="ECO:0000313" key="3">
    <source>
        <dbReference type="Proteomes" id="UP000010802"/>
    </source>
</evidence>
<proteinExistence type="predicted"/>
<sequence>MENIIFLILLMIFSNAIKRLGQPRKTKTFPTLKRPEKSKEYPLPTLQDFKPETSNISELRTIKIEADISSIPMEEDLEDTITCDYTEPKRQSQPESDNEISEFFSRENILRGIVFQEILSPPKALAHKQRRFYT</sequence>
<name>F4LSY4_TEPAE</name>
<feature type="region of interest" description="Disordered" evidence="1">
    <location>
        <begin position="27"/>
        <end position="47"/>
    </location>
</feature>